<dbReference type="OrthoDB" id="3181223at2"/>
<accession>A0A2H3P6B8</accession>
<organism evidence="8 9">
    <name type="scientific">Longimonas halophila</name>
    <dbReference type="NCBI Taxonomy" id="1469170"/>
    <lineage>
        <taxon>Bacteria</taxon>
        <taxon>Pseudomonadati</taxon>
        <taxon>Rhodothermota</taxon>
        <taxon>Rhodothermia</taxon>
        <taxon>Rhodothermales</taxon>
        <taxon>Salisaetaceae</taxon>
        <taxon>Longimonas</taxon>
    </lineage>
</organism>
<feature type="transmembrane region" description="Helical" evidence="5">
    <location>
        <begin position="361"/>
        <end position="381"/>
    </location>
</feature>
<sequence>MLSSVKSVWQRFKSEPGETQTAVPGKEGGLGTFGGVFTPSILTILGVIMYLRYGWVVGNVGLFGAFLIVTLSTGITLLTAFSISAIATDQRVRIGGAYYMISRSLGLETGGAVGIPLFFALALSVALYTVGFAESVVNVFPSLNQRVVGLITTVGVTALAIVSAKAAIRSQYVIMAAIAVSLISLYFGKPIEESDIEMWGASDRLSEPFWVVFAVFFPAVTGIMAGVNLSGDLEDPGKSIPWGTFAAIGVGYLIYMTLPMVLATRADAATLIEDPLVMRRISFWGDAILLGVWGATLSSAVGSILGAPRVLQALARDGVLPRWLRWLGHGSGEEDTPRYGTVLTMVIALTAVALGDLNAIAPVLTMFFLATYCVLNVAAGIETALDSPSFRPTFKVHWMLSLLGAVGCISVMFLINTTATVIAIACIIAIFAWLKRKGMKAAWGDVRQGLWMAAVRSGLLRHQNNPAPKNWRPHLLVLTGAPTSRWHLVELASSWTHDRALMTVATVFPEEGFPVERQQKMETNIRDHLAERGVQALVRSVSASNPFDGGEHLVEAYGLGRLTPNTVVLGDTENPDHAERYCTMIRNFYHSQRNVLIVQHDNDTDFDRRERIDVWWGGLEGNGGLMKVMAYLLNTSFLWQDAQVVLKMVAPTEEAAEQMHQNVEPIVKRIRIGAELNVIVGNGRSFDDILHESSQDADLIFLGMAAPDEVDDFTSYYRELHSRTRDLPATIYTLAAEPVAFREVLSD</sequence>
<evidence type="ECO:0000256" key="3">
    <source>
        <dbReference type="ARBA" id="ARBA00022989"/>
    </source>
</evidence>
<dbReference type="GO" id="GO:0016020">
    <property type="term" value="C:membrane"/>
    <property type="evidence" value="ECO:0007669"/>
    <property type="project" value="UniProtKB-SubCell"/>
</dbReference>
<feature type="transmembrane region" description="Helical" evidence="5">
    <location>
        <begin position="117"/>
        <end position="140"/>
    </location>
</feature>
<name>A0A2H3P6B8_9BACT</name>
<feature type="transmembrane region" description="Helical" evidence="5">
    <location>
        <begin position="209"/>
        <end position="227"/>
    </location>
</feature>
<feature type="transmembrane region" description="Helical" evidence="5">
    <location>
        <begin position="30"/>
        <end position="51"/>
    </location>
</feature>
<reference evidence="8 9" key="1">
    <citation type="submission" date="2017-10" db="EMBL/GenBank/DDBJ databases">
        <title>Draft genome of Longimonas halophila.</title>
        <authorList>
            <person name="Goh K.M."/>
            <person name="Shamsir M.S."/>
            <person name="Lim S.W."/>
        </authorList>
    </citation>
    <scope>NUCLEOTIDE SEQUENCE [LARGE SCALE GENOMIC DNA]</scope>
    <source>
        <strain evidence="8 9">KCTC 42399</strain>
    </source>
</reference>
<dbReference type="RefSeq" id="WP_098061595.1">
    <property type="nucleotide sequence ID" value="NZ_PDEP01000004.1"/>
</dbReference>
<dbReference type="PANTHER" id="PTHR11827">
    <property type="entry name" value="SOLUTE CARRIER FAMILY 12, CATION COTRANSPORTERS"/>
    <property type="match status" value="1"/>
</dbReference>
<evidence type="ECO:0000259" key="7">
    <source>
        <dbReference type="Pfam" id="PF03522"/>
    </source>
</evidence>
<dbReference type="Pfam" id="PF03522">
    <property type="entry name" value="SLC12"/>
    <property type="match status" value="1"/>
</dbReference>
<feature type="transmembrane region" description="Helical" evidence="5">
    <location>
        <begin position="239"/>
        <end position="262"/>
    </location>
</feature>
<evidence type="ECO:0000256" key="5">
    <source>
        <dbReference type="SAM" id="Phobius"/>
    </source>
</evidence>
<evidence type="ECO:0000313" key="8">
    <source>
        <dbReference type="EMBL" id="PEN07872.1"/>
    </source>
</evidence>
<dbReference type="InterPro" id="IPR004841">
    <property type="entry name" value="AA-permease/SLC12A_dom"/>
</dbReference>
<comment type="subcellular location">
    <subcellularLocation>
        <location evidence="1">Membrane</location>
        <topology evidence="1">Multi-pass membrane protein</topology>
    </subcellularLocation>
</comment>
<evidence type="ECO:0000256" key="1">
    <source>
        <dbReference type="ARBA" id="ARBA00004141"/>
    </source>
</evidence>
<feature type="transmembrane region" description="Helical" evidence="5">
    <location>
        <begin position="63"/>
        <end position="87"/>
    </location>
</feature>
<comment type="caution">
    <text evidence="8">The sequence shown here is derived from an EMBL/GenBank/DDBJ whole genome shotgun (WGS) entry which is preliminary data.</text>
</comment>
<gene>
    <name evidence="8" type="ORF">CRI93_05340</name>
</gene>
<evidence type="ECO:0000256" key="2">
    <source>
        <dbReference type="ARBA" id="ARBA00022692"/>
    </source>
</evidence>
<dbReference type="AlphaFoldDB" id="A0A2H3P6B8"/>
<evidence type="ECO:0000259" key="6">
    <source>
        <dbReference type="Pfam" id="PF00324"/>
    </source>
</evidence>
<feature type="domain" description="SLC12A transporter C-terminal" evidence="7">
    <location>
        <begin position="486"/>
        <end position="607"/>
    </location>
</feature>
<evidence type="ECO:0000313" key="9">
    <source>
        <dbReference type="Proteomes" id="UP000221024"/>
    </source>
</evidence>
<protein>
    <submittedName>
        <fullName evidence="8">Na-K-Cl cotransporter</fullName>
    </submittedName>
</protein>
<keyword evidence="2 5" id="KW-0812">Transmembrane</keyword>
<dbReference type="GO" id="GO:0015377">
    <property type="term" value="F:chloride:monoatomic cation symporter activity"/>
    <property type="evidence" value="ECO:0007669"/>
    <property type="project" value="InterPro"/>
</dbReference>
<dbReference type="InterPro" id="IPR004842">
    <property type="entry name" value="SLC12A_fam"/>
</dbReference>
<dbReference type="Proteomes" id="UP000221024">
    <property type="component" value="Unassembled WGS sequence"/>
</dbReference>
<keyword evidence="3 5" id="KW-1133">Transmembrane helix</keyword>
<feature type="domain" description="Amino acid permease/ SLC12A" evidence="6">
    <location>
        <begin position="36"/>
        <end position="456"/>
    </location>
</feature>
<dbReference type="Gene3D" id="1.20.1740.10">
    <property type="entry name" value="Amino acid/polyamine transporter I"/>
    <property type="match status" value="1"/>
</dbReference>
<dbReference type="Pfam" id="PF00324">
    <property type="entry name" value="AA_permease"/>
    <property type="match status" value="1"/>
</dbReference>
<dbReference type="PANTHER" id="PTHR11827:SF72">
    <property type="entry name" value="GH08340P"/>
    <property type="match status" value="1"/>
</dbReference>
<keyword evidence="9" id="KW-1185">Reference proteome</keyword>
<feature type="transmembrane region" description="Helical" evidence="5">
    <location>
        <begin position="147"/>
        <end position="164"/>
    </location>
</feature>
<feature type="transmembrane region" description="Helical" evidence="5">
    <location>
        <begin position="401"/>
        <end position="434"/>
    </location>
</feature>
<proteinExistence type="predicted"/>
<dbReference type="EMBL" id="PDEP01000004">
    <property type="protein sequence ID" value="PEN07872.1"/>
    <property type="molecule type" value="Genomic_DNA"/>
</dbReference>
<keyword evidence="4 5" id="KW-0472">Membrane</keyword>
<evidence type="ECO:0000256" key="4">
    <source>
        <dbReference type="ARBA" id="ARBA00023136"/>
    </source>
</evidence>
<dbReference type="InterPro" id="IPR018491">
    <property type="entry name" value="SLC12_C"/>
</dbReference>
<feature type="transmembrane region" description="Helical" evidence="5">
    <location>
        <begin position="283"/>
        <end position="305"/>
    </location>
</feature>